<evidence type="ECO:0000313" key="2">
    <source>
        <dbReference type="EMBL" id="USJ21196.1"/>
    </source>
</evidence>
<dbReference type="Proteomes" id="UP001056730">
    <property type="component" value="Chromosome"/>
</dbReference>
<dbReference type="AlphaFoldDB" id="A0A9Q8Y3E7"/>
<gene>
    <name evidence="2" type="ORF">LMK00_04115</name>
</gene>
<accession>A0A9Q8Y3E7</accession>
<dbReference type="RefSeq" id="WP_252175767.1">
    <property type="nucleotide sequence ID" value="NZ_CP086395.1"/>
</dbReference>
<organism evidence="2 3">
    <name type="scientific">Lactococcus formosensis</name>
    <dbReference type="NCBI Taxonomy" id="1281486"/>
    <lineage>
        <taxon>Bacteria</taxon>
        <taxon>Bacillati</taxon>
        <taxon>Bacillota</taxon>
        <taxon>Bacilli</taxon>
        <taxon>Lactobacillales</taxon>
        <taxon>Streptococcaceae</taxon>
        <taxon>Lactococcus</taxon>
    </lineage>
</organism>
<protein>
    <submittedName>
        <fullName evidence="2">Uncharacterized protein</fullName>
    </submittedName>
</protein>
<dbReference type="EMBL" id="CP086395">
    <property type="protein sequence ID" value="USJ21196.1"/>
    <property type="molecule type" value="Genomic_DNA"/>
</dbReference>
<name>A0A9Q8Y3E7_9LACT</name>
<reference evidence="2" key="1">
    <citation type="journal article" date="2022" name="Front. Microbiol.">
        <title>Feed Insects as a Reservoir of Granadaene-Producing Lactococci.</title>
        <authorList>
            <person name="Neuzil-Bunesova V."/>
            <person name="Ramirez Garcia A."/>
            <person name="Modrackova N."/>
            <person name="Makovska M."/>
            <person name="Sabolova M."/>
            <person name="Sproer C."/>
            <person name="Bunk B."/>
            <person name="Blom J."/>
            <person name="Schwab C."/>
        </authorList>
    </citation>
    <scope>NUCLEOTIDE SEQUENCE</scope>
    <source>
        <strain evidence="2">I4/6O</strain>
    </source>
</reference>
<dbReference type="KEGG" id="lfo:LMK00_04115"/>
<proteinExistence type="predicted"/>
<keyword evidence="1" id="KW-0732">Signal</keyword>
<sequence length="235" mass="25747">MKKTNYKVCLMTTTALLLGGGLLVNHPTHAAEKKPVPKTISTVPFQDLKDTDSILVMPSGTYLHGKATILNKQNSKVVATYDSDQPLSSKNDGIKKMNVAEARKEINKNTGISVPLFSSIRTNRPPGQDDIVGINPGSSIWENISIGANWQFSRSYFASWPTSSGAYLLWKAHIDDGRIADMNASVRQYNDQAGAYGELIKASSPAAYYRGDNWFEMAFNSYNPLSGTSYEAANK</sequence>
<feature type="chain" id="PRO_5040147454" evidence="1">
    <location>
        <begin position="31"/>
        <end position="235"/>
    </location>
</feature>
<evidence type="ECO:0000313" key="3">
    <source>
        <dbReference type="Proteomes" id="UP001056730"/>
    </source>
</evidence>
<evidence type="ECO:0000256" key="1">
    <source>
        <dbReference type="SAM" id="SignalP"/>
    </source>
</evidence>
<feature type="signal peptide" evidence="1">
    <location>
        <begin position="1"/>
        <end position="30"/>
    </location>
</feature>